<dbReference type="PANTHER" id="PTHR40763:SF4">
    <property type="entry name" value="DUF1707 DOMAIN-CONTAINING PROTEIN"/>
    <property type="match status" value="1"/>
</dbReference>
<evidence type="ECO:0000313" key="4">
    <source>
        <dbReference type="Proteomes" id="UP001501490"/>
    </source>
</evidence>
<accession>A0ABP7ASS4</accession>
<dbReference type="PANTHER" id="PTHR40763">
    <property type="entry name" value="MEMBRANE PROTEIN-RELATED"/>
    <property type="match status" value="1"/>
</dbReference>
<evidence type="ECO:0000313" key="3">
    <source>
        <dbReference type="EMBL" id="GAA3639073.1"/>
    </source>
</evidence>
<gene>
    <name evidence="3" type="ORF">GCM10022236_46960</name>
</gene>
<reference evidence="4" key="1">
    <citation type="journal article" date="2019" name="Int. J. Syst. Evol. Microbiol.">
        <title>The Global Catalogue of Microorganisms (GCM) 10K type strain sequencing project: providing services to taxonomists for standard genome sequencing and annotation.</title>
        <authorList>
            <consortium name="The Broad Institute Genomics Platform"/>
            <consortium name="The Broad Institute Genome Sequencing Center for Infectious Disease"/>
            <person name="Wu L."/>
            <person name="Ma J."/>
        </authorList>
    </citation>
    <scope>NUCLEOTIDE SEQUENCE [LARGE SCALE GENOMIC DNA]</scope>
    <source>
        <strain evidence="4">JCM 16929</strain>
    </source>
</reference>
<dbReference type="Proteomes" id="UP001501490">
    <property type="component" value="Unassembled WGS sequence"/>
</dbReference>
<dbReference type="InterPro" id="IPR012551">
    <property type="entry name" value="DUF1707_SHOCT-like"/>
</dbReference>
<comment type="caution">
    <text evidence="3">The sequence shown here is derived from an EMBL/GenBank/DDBJ whole genome shotgun (WGS) entry which is preliminary data.</text>
</comment>
<organism evidence="3 4">
    <name type="scientific">Microlunatus ginsengisoli</name>
    <dbReference type="NCBI Taxonomy" id="363863"/>
    <lineage>
        <taxon>Bacteria</taxon>
        <taxon>Bacillati</taxon>
        <taxon>Actinomycetota</taxon>
        <taxon>Actinomycetes</taxon>
        <taxon>Propionibacteriales</taxon>
        <taxon>Propionibacteriaceae</taxon>
        <taxon>Microlunatus</taxon>
    </lineage>
</organism>
<name>A0ABP7ASS4_9ACTN</name>
<keyword evidence="4" id="KW-1185">Reference proteome</keyword>
<feature type="region of interest" description="Disordered" evidence="1">
    <location>
        <begin position="1"/>
        <end position="37"/>
    </location>
</feature>
<dbReference type="Pfam" id="PF08044">
    <property type="entry name" value="DUF1707"/>
    <property type="match status" value="1"/>
</dbReference>
<evidence type="ECO:0000259" key="2">
    <source>
        <dbReference type="Pfam" id="PF08044"/>
    </source>
</evidence>
<feature type="compositionally biased region" description="Basic and acidic residues" evidence="1">
    <location>
        <begin position="1"/>
        <end position="23"/>
    </location>
</feature>
<protein>
    <submittedName>
        <fullName evidence="3">DUF1707 domain-containing protein</fullName>
    </submittedName>
</protein>
<feature type="domain" description="DUF1707" evidence="2">
    <location>
        <begin position="36"/>
        <end position="87"/>
    </location>
</feature>
<proteinExistence type="predicted"/>
<sequence>MRAEAWNDRLGRHSVDDMTDSRPEPVNVGPIAGGNLRASDADRDQVATVLSTAYAEGRLTREEHDERLDKAMAARTFDELVPLTHDLVVVAPPKMTTLSSQADSPYQIDTAHASDDVDNMIAVFGGVNRKGRWRMKKQSRAYALFGGIDLDLREATFEGPVVEISGMWCFGGLDIKLPAGMEVRDQTAGIFGGTDIKDLGERDPRAPVLVIKGMSLFGGVSVRGPKPPKAERRRR</sequence>
<evidence type="ECO:0000256" key="1">
    <source>
        <dbReference type="SAM" id="MobiDB-lite"/>
    </source>
</evidence>
<dbReference type="EMBL" id="BAABAB010000049">
    <property type="protein sequence ID" value="GAA3639073.1"/>
    <property type="molecule type" value="Genomic_DNA"/>
</dbReference>